<dbReference type="OrthoDB" id="275748at2759"/>
<reference evidence="9 10" key="1">
    <citation type="submission" date="2020-11" db="EMBL/GenBank/DDBJ databases">
        <authorList>
            <person name="Wallbank WR R."/>
            <person name="Pardo Diaz C."/>
            <person name="Kozak K."/>
            <person name="Martin S."/>
            <person name="Jiggins C."/>
            <person name="Moest M."/>
            <person name="Warren A I."/>
            <person name="Generalovic N T."/>
            <person name="Byers J.R.P. K."/>
            <person name="Montejo-Kovacevich G."/>
            <person name="Yen C E."/>
        </authorList>
    </citation>
    <scope>NUCLEOTIDE SEQUENCE [LARGE SCALE GENOMIC DNA]</scope>
</reference>
<evidence type="ECO:0000313" key="9">
    <source>
        <dbReference type="EMBL" id="CAD7082511.1"/>
    </source>
</evidence>
<keyword evidence="10" id="KW-1185">Reference proteome</keyword>
<gene>
    <name evidence="9" type="ORF">HERILL_LOCUS5542</name>
</gene>
<dbReference type="Proteomes" id="UP000594454">
    <property type="component" value="Chromosome 2"/>
</dbReference>
<accession>A0A7R8UKH1</accession>
<evidence type="ECO:0000256" key="5">
    <source>
        <dbReference type="ARBA" id="ARBA00039802"/>
    </source>
</evidence>
<dbReference type="EMBL" id="LR899010">
    <property type="protein sequence ID" value="CAD7082511.1"/>
    <property type="molecule type" value="Genomic_DNA"/>
</dbReference>
<keyword evidence="1" id="KW-0547">Nucleotide-binding</keyword>
<evidence type="ECO:0000256" key="4">
    <source>
        <dbReference type="ARBA" id="ARBA00025764"/>
    </source>
</evidence>
<evidence type="ECO:0000256" key="6">
    <source>
        <dbReference type="ARBA" id="ARBA00042361"/>
    </source>
</evidence>
<dbReference type="SUPFAM" id="SSF54197">
    <property type="entry name" value="HIT-like"/>
    <property type="match status" value="1"/>
</dbReference>
<organism evidence="9 10">
    <name type="scientific">Hermetia illucens</name>
    <name type="common">Black soldier fly</name>
    <dbReference type="NCBI Taxonomy" id="343691"/>
    <lineage>
        <taxon>Eukaryota</taxon>
        <taxon>Metazoa</taxon>
        <taxon>Ecdysozoa</taxon>
        <taxon>Arthropoda</taxon>
        <taxon>Hexapoda</taxon>
        <taxon>Insecta</taxon>
        <taxon>Pterygota</taxon>
        <taxon>Neoptera</taxon>
        <taxon>Endopterygota</taxon>
        <taxon>Diptera</taxon>
        <taxon>Brachycera</taxon>
        <taxon>Stratiomyomorpha</taxon>
        <taxon>Stratiomyidae</taxon>
        <taxon>Hermetiinae</taxon>
        <taxon>Hermetia</taxon>
    </lineage>
</organism>
<dbReference type="InterPro" id="IPR011146">
    <property type="entry name" value="HIT-like"/>
</dbReference>
<dbReference type="PANTHER" id="PTHR12486">
    <property type="entry name" value="APRATAXIN-RELATED"/>
    <property type="match status" value="1"/>
</dbReference>
<name>A0A7R8UKH1_HERIL</name>
<comment type="similarity">
    <text evidence="4">Belongs to the HINT family.</text>
</comment>
<evidence type="ECO:0000256" key="7">
    <source>
        <dbReference type="PROSITE-ProRule" id="PRU00464"/>
    </source>
</evidence>
<dbReference type="PANTHER" id="PTHR12486:SF5">
    <property type="entry name" value="ADENOSINE 5'-MONOPHOSPHORAMIDASE HINT3"/>
    <property type="match status" value="1"/>
</dbReference>
<dbReference type="InParanoid" id="A0A7R8UKH1"/>
<dbReference type="FunCoup" id="A0A7R8UKH1">
    <property type="interactions" value="286"/>
</dbReference>
<dbReference type="OMA" id="EKKCIFC"/>
<evidence type="ECO:0000256" key="3">
    <source>
        <dbReference type="ARBA" id="ARBA00024472"/>
    </source>
</evidence>
<evidence type="ECO:0000256" key="2">
    <source>
        <dbReference type="ARBA" id="ARBA00022801"/>
    </source>
</evidence>
<evidence type="ECO:0000313" key="10">
    <source>
        <dbReference type="Proteomes" id="UP000594454"/>
    </source>
</evidence>
<protein>
    <recommendedName>
        <fullName evidence="5">Adenosine 5'-monophosphoramidase HINT3</fullName>
    </recommendedName>
    <alternativeName>
        <fullName evidence="6">Histidine triad nucleotide-binding protein 3</fullName>
    </alternativeName>
</protein>
<evidence type="ECO:0000256" key="1">
    <source>
        <dbReference type="ARBA" id="ARBA00022741"/>
    </source>
</evidence>
<dbReference type="GO" id="GO:0016787">
    <property type="term" value="F:hydrolase activity"/>
    <property type="evidence" value="ECO:0007669"/>
    <property type="project" value="UniProtKB-KW"/>
</dbReference>
<keyword evidence="2" id="KW-0378">Hydrolase</keyword>
<dbReference type="Pfam" id="PF11969">
    <property type="entry name" value="DcpS_C"/>
    <property type="match status" value="1"/>
</dbReference>
<sequence length="140" mass="15961">MERCIFCKIVRGESPETTIEYESENIIVFKDIRPASQHHFLSVSKAHIDSAKCLKSEDLPLLNELEEALKKVFEEKGADIKDASFGFHWPPFTTVKHLHMHGISPVSTMGFMSKCIFKPNTLWFCTADCVRKRLEANTSS</sequence>
<dbReference type="InterPro" id="IPR036265">
    <property type="entry name" value="HIT-like_sf"/>
</dbReference>
<dbReference type="GO" id="GO:0000166">
    <property type="term" value="F:nucleotide binding"/>
    <property type="evidence" value="ECO:0007669"/>
    <property type="project" value="UniProtKB-KW"/>
</dbReference>
<dbReference type="PROSITE" id="PS51084">
    <property type="entry name" value="HIT_2"/>
    <property type="match status" value="1"/>
</dbReference>
<dbReference type="Gene3D" id="3.30.428.10">
    <property type="entry name" value="HIT-like"/>
    <property type="match status" value="1"/>
</dbReference>
<comment type="catalytic activity">
    <reaction evidence="3">
        <text>adenosine 5'-phosphoramidate + H2O = NH4(+) + AMP</text>
        <dbReference type="Rhea" id="RHEA:67916"/>
        <dbReference type="ChEBI" id="CHEBI:15377"/>
        <dbReference type="ChEBI" id="CHEBI:28938"/>
        <dbReference type="ChEBI" id="CHEBI:57890"/>
        <dbReference type="ChEBI" id="CHEBI:456215"/>
    </reaction>
</comment>
<feature type="short sequence motif" description="Histidine triad motif" evidence="7">
    <location>
        <begin position="97"/>
        <end position="101"/>
    </location>
</feature>
<proteinExistence type="inferred from homology"/>
<feature type="domain" description="HIT" evidence="8">
    <location>
        <begin position="5"/>
        <end position="114"/>
    </location>
</feature>
<dbReference type="AlphaFoldDB" id="A0A7R8UKH1"/>
<evidence type="ECO:0000259" key="8">
    <source>
        <dbReference type="PROSITE" id="PS51084"/>
    </source>
</evidence>